<dbReference type="AlphaFoldDB" id="A0ABD5WDE0"/>
<sequence length="67" mass="7054">MFDAFDLLYEYLTRDRSRTTFILAFGSVGLSLLGVSTVVARLPAVSLVGLACVGLGLGTASVVFVRA</sequence>
<dbReference type="GeneID" id="81123753"/>
<protein>
    <recommendedName>
        <fullName evidence="4">Major facilitator superfamily (MFS) profile domain-containing protein</fullName>
    </recommendedName>
</protein>
<dbReference type="EMBL" id="JBHTAH010000021">
    <property type="protein sequence ID" value="MFC7071282.1"/>
    <property type="molecule type" value="Genomic_DNA"/>
</dbReference>
<dbReference type="RefSeq" id="WP_284031937.1">
    <property type="nucleotide sequence ID" value="NZ_CP126154.1"/>
</dbReference>
<evidence type="ECO:0000256" key="1">
    <source>
        <dbReference type="SAM" id="Phobius"/>
    </source>
</evidence>
<feature type="transmembrane region" description="Helical" evidence="1">
    <location>
        <begin position="45"/>
        <end position="65"/>
    </location>
</feature>
<keyword evidence="1" id="KW-1133">Transmembrane helix</keyword>
<gene>
    <name evidence="2" type="ORF">ACFQL9_16675</name>
</gene>
<accession>A0ABD5WDE0</accession>
<feature type="transmembrane region" description="Helical" evidence="1">
    <location>
        <begin position="21"/>
        <end position="39"/>
    </location>
</feature>
<keyword evidence="1" id="KW-0812">Transmembrane</keyword>
<keyword evidence="3" id="KW-1185">Reference proteome</keyword>
<dbReference type="Proteomes" id="UP001596461">
    <property type="component" value="Unassembled WGS sequence"/>
</dbReference>
<organism evidence="2 3">
    <name type="scientific">Halobaculum lipolyticum</name>
    <dbReference type="NCBI Taxonomy" id="3032001"/>
    <lineage>
        <taxon>Archaea</taxon>
        <taxon>Methanobacteriati</taxon>
        <taxon>Methanobacteriota</taxon>
        <taxon>Stenosarchaea group</taxon>
        <taxon>Halobacteria</taxon>
        <taxon>Halobacteriales</taxon>
        <taxon>Haloferacaceae</taxon>
        <taxon>Halobaculum</taxon>
    </lineage>
</organism>
<evidence type="ECO:0008006" key="4">
    <source>
        <dbReference type="Google" id="ProtNLM"/>
    </source>
</evidence>
<comment type="caution">
    <text evidence="2">The sequence shown here is derived from an EMBL/GenBank/DDBJ whole genome shotgun (WGS) entry which is preliminary data.</text>
</comment>
<keyword evidence="1" id="KW-0472">Membrane</keyword>
<evidence type="ECO:0000313" key="2">
    <source>
        <dbReference type="EMBL" id="MFC7071282.1"/>
    </source>
</evidence>
<reference evidence="2 3" key="1">
    <citation type="journal article" date="2019" name="Int. J. Syst. Evol. Microbiol.">
        <title>The Global Catalogue of Microorganisms (GCM) 10K type strain sequencing project: providing services to taxonomists for standard genome sequencing and annotation.</title>
        <authorList>
            <consortium name="The Broad Institute Genomics Platform"/>
            <consortium name="The Broad Institute Genome Sequencing Center for Infectious Disease"/>
            <person name="Wu L."/>
            <person name="Ma J."/>
        </authorList>
    </citation>
    <scope>NUCLEOTIDE SEQUENCE [LARGE SCALE GENOMIC DNA]</scope>
    <source>
        <strain evidence="2 3">DT31</strain>
    </source>
</reference>
<evidence type="ECO:0000313" key="3">
    <source>
        <dbReference type="Proteomes" id="UP001596461"/>
    </source>
</evidence>
<proteinExistence type="predicted"/>
<name>A0ABD5WDE0_9EURY</name>